<organism evidence="1">
    <name type="scientific">Ralstonia solanacearum</name>
    <name type="common">Pseudomonas solanacearum</name>
    <dbReference type="NCBI Taxonomy" id="305"/>
    <lineage>
        <taxon>Bacteria</taxon>
        <taxon>Pseudomonadati</taxon>
        <taxon>Pseudomonadota</taxon>
        <taxon>Betaproteobacteria</taxon>
        <taxon>Burkholderiales</taxon>
        <taxon>Burkholderiaceae</taxon>
        <taxon>Ralstonia</taxon>
        <taxon>Ralstonia solanacearum species complex</taxon>
    </lineage>
</organism>
<dbReference type="GO" id="GO:0015969">
    <property type="term" value="P:guanosine tetraphosphate metabolic process"/>
    <property type="evidence" value="ECO:0007669"/>
    <property type="project" value="InterPro"/>
</dbReference>
<dbReference type="AlphaFoldDB" id="A0A0S4WGM0"/>
<evidence type="ECO:0008006" key="2">
    <source>
        <dbReference type="Google" id="ProtNLM"/>
    </source>
</evidence>
<proteinExistence type="predicted"/>
<dbReference type="InterPro" id="IPR007685">
    <property type="entry name" value="RelA_SpoT"/>
</dbReference>
<dbReference type="CDD" id="cd05399">
    <property type="entry name" value="NT_Rel-Spo_like"/>
    <property type="match status" value="1"/>
</dbReference>
<reference evidence="1" key="1">
    <citation type="submission" date="2015-10" db="EMBL/GenBank/DDBJ databases">
        <authorList>
            <person name="Gilbert D.G."/>
        </authorList>
    </citation>
    <scope>NUCLEOTIDE SEQUENCE</scope>
    <source>
        <strain evidence="1">Phyl III-seqv23</strain>
    </source>
</reference>
<gene>
    <name evidence="1" type="ORF">TO10_v1_430023</name>
</gene>
<accession>A0A0S4WGM0</accession>
<name>A0A0S4WGM0_RALSL</name>
<dbReference type="NCBIfam" id="NF041399">
    <property type="entry name" value="XopAD"/>
    <property type="match status" value="1"/>
</dbReference>
<sequence>MAAHLDLHRERFETASARSIGILFKAMASLQLQAQMRPLARAALSQIESLCRQTGLRDENLEAIGTLCLGLLPLARSSELAAHRRQALGVFDAMQPIAARKVDGFLQAQRTGADAGVHDERYDTRRPALTFYQVLKAYAVVSRRWKPRHIEGARKAVRERREQLSAWVEKTLERTREAIESDLGAMSWNLIAQIEAGDDVLTALDLRLFKQADQITQLHPSHRFDLAAQHHAMRTEPGQLVAAAGGATRHVVVDMQGRELKTNDTEAHKPYSLYARLTGQPLVEVKLPGELSAFMLARTFNYQGEPWRFDMFGGSRLSRGGQRRPSDILAGSAAAASMLPAIRYADSAPGSALMDLTTKLAPQREDWSRMQRALLETVPGDHAVEGTLRMGFFDDVPGEQHPFKLSGPDGQRIQLCPNDGCGFLKFEVAMRIPVFREHVLAWQAVQEGLASNAQRALVAADDEPKRLAPQALQHFPRDAEALEEAHRVMQRRLQGLAQQRAPAGGGAPTVNALTLYNLTVSGGYEGQKVRAVPSADDKVHLPRECSTVFDSEGGALLIGKPPYDKENLLPVPEDRVATAARGDATAAFLSESFAIQYSYTGFNDDNEDHVDGAEMLHSKGMLIVPPPQYWSPAHEGLDLVCSKEDLKTLSRWKAGRDRAAVPSRMLVTGSLRVKETVLPGRLGALPIAELRKRNMDTDGDDAFIYAGYPKLAALIGRVMRERDARRGRPVSFKPPKTATPAFDAGSGRYLAGRAAEILAEQRGRQLMGSASNLAARFLSQPHEVREAMARAMMFGTYDGIDRSLRTGLRAWFEAGAFDPQALRQLGAQAEEAIGQAHLPEAREAAVLLHEQIRQLQQPALSAPSAMPAALAEHFPQLAAAYERATDTAARIHAILDNYPVCRLSHEQFPNGQPGWIEGEPELTMRNLLTLAIKVGTDALKSDTGTQLFAKVVEACERTERAHADRVRNVPHGKETARAMHDGRFDPEQAKSVLQRMPTMAAGVMQDAVQSLQQAALLAPPPPPAAQLAEVPPSEIAQAARQLGERARQMDRRITPMLRKVVQDAGAALAGERLRLKSEDSLIEKIRQLVARKRMALRQVLPNINDALRYSVVLPPDRFAEGSRRIQAALDAQGHVRTKLTNHFTKAPEPFSAVNVTLRSPEGHLWEIQFHTRESFALKERYHDLYKELHRLRLEGAPAERLRELTRPAREAFRAVPLPPGCENITDWEAA</sequence>
<evidence type="ECO:0000313" key="1">
    <source>
        <dbReference type="EMBL" id="CUV45961.1"/>
    </source>
</evidence>
<dbReference type="EMBL" id="LN899827">
    <property type="protein sequence ID" value="CUV45961.1"/>
    <property type="molecule type" value="Genomic_DNA"/>
</dbReference>
<protein>
    <recommendedName>
        <fullName evidence="2">Type III effector protein</fullName>
    </recommendedName>
</protein>